<organismHost>
    <name type="scientific">Myodes glareolus</name>
    <name type="common">Bank vole</name>
    <name type="synonym">Clethrionomys glareolus</name>
    <dbReference type="NCBI Taxonomy" id="447135"/>
</organismHost>
<organismHost>
    <name type="scientific">Loxodonta africana</name>
    <name type="common">African elephant</name>
    <dbReference type="NCBI Taxonomy" id="9785"/>
</organismHost>
<dbReference type="Proteomes" id="UP000282623">
    <property type="component" value="Segment"/>
</dbReference>
<dbReference type="Proteomes" id="UP000282059">
    <property type="component" value="Segment"/>
</dbReference>
<protein>
    <submittedName>
        <fullName evidence="1">Soluble secreted IL-1 binding protein</fullName>
    </submittedName>
</protein>
<organismHost>
    <name type="scientific">Felis catus</name>
    <name type="common">Cat</name>
    <name type="synonym">Felis silvestris catus</name>
    <dbReference type="NCBI Taxonomy" id="9685"/>
</organismHost>
<sequence>MSILPVIFLPIFFILPSFRLLTRLNVSTKGNILHHSWS</sequence>
<evidence type="ECO:0000313" key="1">
    <source>
        <dbReference type="EMBL" id="ATB55251.1"/>
    </source>
</evidence>
<evidence type="ECO:0000313" key="2">
    <source>
        <dbReference type="EMBL" id="ATB55688.1"/>
    </source>
</evidence>
<organismHost>
    <name type="scientific">Homo sapiens</name>
    <name type="common">Human</name>
    <dbReference type="NCBI Taxonomy" id="9606"/>
</organismHost>
<reference evidence="1" key="1">
    <citation type="submission" date="2017-02" db="EMBL/GenBank/DDBJ databases">
        <title>Seasonal Recurring Cowpox Virus Outbreaks in Captive Cheetahs (Acinonyx jubatus).</title>
        <authorList>
            <person name="Stagegaard J."/>
            <person name="Kurth A."/>
            <person name="Stern D."/>
            <person name="Dabrowski P.W."/>
            <person name="Pocknell A."/>
            <person name="Nitsche A."/>
            <person name="Schrick L."/>
        </authorList>
    </citation>
    <scope>NUCLEOTIDE SEQUENCE [LARGE SCALE GENOMIC DNA]</scope>
    <source>
        <strain evidence="1">CPXV CheHurley_DK_2012</strain>
        <strain evidence="2">CPXV CheNuru_DK_2012</strain>
    </source>
</reference>
<organismHost>
    <name type="scientific">Microtus agrestis</name>
    <name type="common">Short-tailed field vole</name>
    <dbReference type="NCBI Taxonomy" id="29092"/>
</organismHost>
<dbReference type="EMBL" id="KY569020">
    <property type="protein sequence ID" value="ATB55688.1"/>
    <property type="molecule type" value="Genomic_DNA"/>
</dbReference>
<organismHost>
    <name type="scientific">Apodemus sylvaticus</name>
    <name type="common">European woodmouse</name>
    <dbReference type="NCBI Taxonomy" id="10129"/>
</organismHost>
<organismHost>
    <name type="scientific">Bos taurus</name>
    <name type="common">Bovine</name>
    <dbReference type="NCBI Taxonomy" id="9913"/>
</organismHost>
<dbReference type="EMBL" id="KY569018">
    <property type="protein sequence ID" value="ATB55251.1"/>
    <property type="molecule type" value="Genomic_DNA"/>
</dbReference>
<name>A0A290GM28_COWPX</name>
<organismHost>
    <name type="scientific">Mus musculus</name>
    <name type="common">Mouse</name>
    <dbReference type="NCBI Taxonomy" id="10090"/>
</organismHost>
<accession>A0A290GM28</accession>
<proteinExistence type="predicted"/>
<organism evidence="1">
    <name type="scientific">Cowpox virus</name>
    <name type="common">CPV</name>
    <dbReference type="NCBI Taxonomy" id="10243"/>
    <lineage>
        <taxon>Viruses</taxon>
        <taxon>Varidnaviria</taxon>
        <taxon>Bamfordvirae</taxon>
        <taxon>Nucleocytoviricota</taxon>
        <taxon>Pokkesviricetes</taxon>
        <taxon>Chitovirales</taxon>
        <taxon>Poxviridae</taxon>
        <taxon>Chordopoxvirinae</taxon>
        <taxon>Orthopoxvirus</taxon>
        <taxon>Orthopoxvirus cowpox</taxon>
    </lineage>
</organism>